<keyword evidence="1" id="KW-0732">Signal</keyword>
<dbReference type="OrthoDB" id="8223640at2"/>
<evidence type="ECO:0000313" key="3">
    <source>
        <dbReference type="Proteomes" id="UP000057737"/>
    </source>
</evidence>
<accession>A0A109JYD0</accession>
<evidence type="ECO:0000256" key="1">
    <source>
        <dbReference type="SAM" id="SignalP"/>
    </source>
</evidence>
<dbReference type="RefSeq" id="WP_066505463.1">
    <property type="nucleotide sequence ID" value="NZ_LNCU01000042.1"/>
</dbReference>
<reference evidence="2 3" key="1">
    <citation type="submission" date="2015-11" db="EMBL/GenBank/DDBJ databases">
        <title>Draft Genome Sequence of the Strain BR 10303 (Bradyrhizobium sp.) isolated from nodules of Centrolobium paraense.</title>
        <authorList>
            <person name="Zelli J.E."/>
            <person name="Simoes-Araujo J.L."/>
            <person name="Barauna A.C."/>
            <person name="Silva K."/>
        </authorList>
    </citation>
    <scope>NUCLEOTIDE SEQUENCE [LARGE SCALE GENOMIC DNA]</scope>
    <source>
        <strain evidence="2 3">BR 10303</strain>
    </source>
</reference>
<keyword evidence="3" id="KW-1185">Reference proteome</keyword>
<evidence type="ECO:0008006" key="4">
    <source>
        <dbReference type="Google" id="ProtNLM"/>
    </source>
</evidence>
<protein>
    <recommendedName>
        <fullName evidence="4">DUF3617 family protein</fullName>
    </recommendedName>
</protein>
<gene>
    <name evidence="2" type="ORF">AS156_39120</name>
</gene>
<sequence>MRSHAIALLIAISATPSAFAIELPKEGSYDYTACWTGVNNTIAFSKGNTASGYELTGSILSNPPGGMFDKNSFRCVGMNASLDGKFTGGAVCESVDVDGDKRLSKFSLASDGSLTRETVAGTGKYEGMTVTGTVHPLGPFPVVKDGTVQDCNHQTGTYKLK</sequence>
<comment type="caution">
    <text evidence="2">The sequence shown here is derived from an EMBL/GenBank/DDBJ whole genome shotgun (WGS) entry which is preliminary data.</text>
</comment>
<dbReference type="EMBL" id="LNCU01000042">
    <property type="protein sequence ID" value="KWV57331.1"/>
    <property type="molecule type" value="Genomic_DNA"/>
</dbReference>
<proteinExistence type="predicted"/>
<dbReference type="AlphaFoldDB" id="A0A109JYD0"/>
<organism evidence="2 3">
    <name type="scientific">Bradyrhizobium macuxiense</name>
    <dbReference type="NCBI Taxonomy" id="1755647"/>
    <lineage>
        <taxon>Bacteria</taxon>
        <taxon>Pseudomonadati</taxon>
        <taxon>Pseudomonadota</taxon>
        <taxon>Alphaproteobacteria</taxon>
        <taxon>Hyphomicrobiales</taxon>
        <taxon>Nitrobacteraceae</taxon>
        <taxon>Bradyrhizobium</taxon>
    </lineage>
</organism>
<dbReference type="Proteomes" id="UP000057737">
    <property type="component" value="Unassembled WGS sequence"/>
</dbReference>
<feature type="chain" id="PRO_5007137308" description="DUF3617 family protein" evidence="1">
    <location>
        <begin position="21"/>
        <end position="161"/>
    </location>
</feature>
<name>A0A109JYD0_9BRAD</name>
<feature type="signal peptide" evidence="1">
    <location>
        <begin position="1"/>
        <end position="20"/>
    </location>
</feature>
<evidence type="ECO:0000313" key="2">
    <source>
        <dbReference type="EMBL" id="KWV57331.1"/>
    </source>
</evidence>